<dbReference type="Proteomes" id="UP000263014">
    <property type="component" value="Unassembled WGS sequence"/>
</dbReference>
<name>A0A174V9W2_9FIRM</name>
<evidence type="ECO:0000256" key="1">
    <source>
        <dbReference type="SAM" id="SignalP"/>
    </source>
</evidence>
<dbReference type="OrthoDB" id="41208at2"/>
<accession>A0A174V9W2</accession>
<dbReference type="Gene3D" id="3.40.190.10">
    <property type="entry name" value="Periplasmic binding protein-like II"/>
    <property type="match status" value="2"/>
</dbReference>
<feature type="signal peptide" evidence="1">
    <location>
        <begin position="1"/>
        <end position="21"/>
    </location>
</feature>
<organism evidence="2 5">
    <name type="scientific">Hungatella hathewayi</name>
    <dbReference type="NCBI Taxonomy" id="154046"/>
    <lineage>
        <taxon>Bacteria</taxon>
        <taxon>Bacillati</taxon>
        <taxon>Bacillota</taxon>
        <taxon>Clostridia</taxon>
        <taxon>Lachnospirales</taxon>
        <taxon>Lachnospiraceae</taxon>
        <taxon>Hungatella</taxon>
    </lineage>
</organism>
<dbReference type="Proteomes" id="UP000434223">
    <property type="component" value="Unassembled WGS sequence"/>
</dbReference>
<dbReference type="Pfam" id="PF01547">
    <property type="entry name" value="SBP_bac_1"/>
    <property type="match status" value="1"/>
</dbReference>
<dbReference type="InterPro" id="IPR006059">
    <property type="entry name" value="SBP"/>
</dbReference>
<dbReference type="PANTHER" id="PTHR43649">
    <property type="entry name" value="ARABINOSE-BINDING PROTEIN-RELATED"/>
    <property type="match status" value="1"/>
</dbReference>
<proteinExistence type="predicted"/>
<reference evidence="3 4" key="1">
    <citation type="submission" date="2018-08" db="EMBL/GenBank/DDBJ databases">
        <title>A genome reference for cultivated species of the human gut microbiota.</title>
        <authorList>
            <person name="Zou Y."/>
            <person name="Xue W."/>
            <person name="Luo G."/>
        </authorList>
    </citation>
    <scope>NUCLEOTIDE SEQUENCE [LARGE SCALE GENOMIC DNA]</scope>
    <source>
        <strain evidence="3 4">TM09-12</strain>
    </source>
</reference>
<evidence type="ECO:0000313" key="5">
    <source>
        <dbReference type="Proteomes" id="UP000434223"/>
    </source>
</evidence>
<dbReference type="PANTHER" id="PTHR43649:SF11">
    <property type="entry name" value="ABC TRANSPORTER SUBSTRATE-BINDING PROTEIN YESO-RELATED"/>
    <property type="match status" value="1"/>
</dbReference>
<gene>
    <name evidence="3" type="ORF">DXD79_08435</name>
    <name evidence="2" type="ORF">GNE07_06545</name>
</gene>
<comment type="caution">
    <text evidence="2">The sequence shown here is derived from an EMBL/GenBank/DDBJ whole genome shotgun (WGS) entry which is preliminary data.</text>
</comment>
<dbReference type="EMBL" id="QSON01000003">
    <property type="protein sequence ID" value="RGJ06022.1"/>
    <property type="molecule type" value="Genomic_DNA"/>
</dbReference>
<protein>
    <submittedName>
        <fullName evidence="2">Extracellular solute-binding protein</fullName>
    </submittedName>
</protein>
<sequence>MRMKKIMALFLTAAMAAGVLSGCGGGNSQTTDNTSADGTSSVETTSAVKNGKDGRTTIRFAWWGGQERADLTNEAVKLFMEKNPDIEVETSFYPWDSYWENLSVASTANNIPDVYQGYIGSGDFQQFMDGGIVEPLDSYAESGLIDLSSISENLIAEGQVDGKLYGLPFGVNTRAMLVAPDIYEKAGLTIPENGYESWEALEADLPKLKEATGKYAAADFLMMEGDVFKYYCRQQGESVYAPEGDSLINFSKDTFNNFYGMKLKWAGEGLIPPYDVSQAENGPEDSSIVKGETAVNIIPASQYANFANAANKELRMILLPGSTSGKATMVPASLHLCMSSKSENKEAAAKLIDFLINDVEANKIMKAERGMPASDKVRESMESTFDENQKKVSAIVDQAVEYSSANDRPSMAGSSKIQKLLAEYEERMMYQDITPDEAYDELVEAAKLN</sequence>
<keyword evidence="1" id="KW-0732">Signal</keyword>
<dbReference type="RefSeq" id="WP_055650802.1">
    <property type="nucleotide sequence ID" value="NZ_CABJBJ010000011.1"/>
</dbReference>
<evidence type="ECO:0000313" key="4">
    <source>
        <dbReference type="Proteomes" id="UP000263014"/>
    </source>
</evidence>
<reference evidence="2 5" key="2">
    <citation type="submission" date="2019-09" db="EMBL/GenBank/DDBJ databases">
        <title>Draft genome sequencing of Hungatella hathewayi 123Y-2.</title>
        <authorList>
            <person name="Lv Q."/>
            <person name="Li S."/>
        </authorList>
    </citation>
    <scope>NUCLEOTIDE SEQUENCE [LARGE SCALE GENOMIC DNA]</scope>
    <source>
        <strain evidence="2 5">123Y-2</strain>
    </source>
</reference>
<dbReference type="AlphaFoldDB" id="A0A174V9W2"/>
<dbReference type="PROSITE" id="PS51257">
    <property type="entry name" value="PROKAR_LIPOPROTEIN"/>
    <property type="match status" value="1"/>
</dbReference>
<dbReference type="InterPro" id="IPR050490">
    <property type="entry name" value="Bact_solute-bd_prot1"/>
</dbReference>
<feature type="chain" id="PRO_5042683783" evidence="1">
    <location>
        <begin position="22"/>
        <end position="449"/>
    </location>
</feature>
<dbReference type="EMBL" id="WNME01000003">
    <property type="protein sequence ID" value="MUB62719.1"/>
    <property type="molecule type" value="Genomic_DNA"/>
</dbReference>
<dbReference type="SUPFAM" id="SSF53850">
    <property type="entry name" value="Periplasmic binding protein-like II"/>
    <property type="match status" value="1"/>
</dbReference>
<evidence type="ECO:0000313" key="3">
    <source>
        <dbReference type="EMBL" id="RGJ06022.1"/>
    </source>
</evidence>
<evidence type="ECO:0000313" key="2">
    <source>
        <dbReference type="EMBL" id="MUB62719.1"/>
    </source>
</evidence>
<dbReference type="GeneID" id="93150270"/>